<feature type="region of interest" description="Disordered" evidence="2">
    <location>
        <begin position="301"/>
        <end position="325"/>
    </location>
</feature>
<accession>A0A2T7NPN7</accession>
<proteinExistence type="predicted"/>
<dbReference type="EMBL" id="PZQS01000010">
    <property type="protein sequence ID" value="PVD23131.1"/>
    <property type="molecule type" value="Genomic_DNA"/>
</dbReference>
<evidence type="ECO:0000313" key="4">
    <source>
        <dbReference type="Proteomes" id="UP000245119"/>
    </source>
</evidence>
<dbReference type="Proteomes" id="UP000245119">
    <property type="component" value="Linkage Group LG10"/>
</dbReference>
<gene>
    <name evidence="3" type="ORF">C0Q70_16394</name>
</gene>
<name>A0A2T7NPN7_POMCA</name>
<evidence type="ECO:0000256" key="1">
    <source>
        <dbReference type="SAM" id="Coils"/>
    </source>
</evidence>
<organism evidence="3 4">
    <name type="scientific">Pomacea canaliculata</name>
    <name type="common">Golden apple snail</name>
    <dbReference type="NCBI Taxonomy" id="400727"/>
    <lineage>
        <taxon>Eukaryota</taxon>
        <taxon>Metazoa</taxon>
        <taxon>Spiralia</taxon>
        <taxon>Lophotrochozoa</taxon>
        <taxon>Mollusca</taxon>
        <taxon>Gastropoda</taxon>
        <taxon>Caenogastropoda</taxon>
        <taxon>Architaenioglossa</taxon>
        <taxon>Ampullarioidea</taxon>
        <taxon>Ampullariidae</taxon>
        <taxon>Pomacea</taxon>
    </lineage>
</organism>
<keyword evidence="4" id="KW-1185">Reference proteome</keyword>
<reference evidence="3 4" key="1">
    <citation type="submission" date="2018-04" db="EMBL/GenBank/DDBJ databases">
        <title>The genome of golden apple snail Pomacea canaliculata provides insight into stress tolerance and invasive adaptation.</title>
        <authorList>
            <person name="Liu C."/>
            <person name="Liu B."/>
            <person name="Ren Y."/>
            <person name="Zhang Y."/>
            <person name="Wang H."/>
            <person name="Li S."/>
            <person name="Jiang F."/>
            <person name="Yin L."/>
            <person name="Zhang G."/>
            <person name="Qian W."/>
            <person name="Fan W."/>
        </authorList>
    </citation>
    <scope>NUCLEOTIDE SEQUENCE [LARGE SCALE GENOMIC DNA]</scope>
    <source>
        <strain evidence="3">SZHN2017</strain>
        <tissue evidence="3">Muscle</tissue>
    </source>
</reference>
<feature type="coiled-coil region" evidence="1">
    <location>
        <begin position="236"/>
        <end position="279"/>
    </location>
</feature>
<evidence type="ECO:0000256" key="2">
    <source>
        <dbReference type="SAM" id="MobiDB-lite"/>
    </source>
</evidence>
<keyword evidence="1" id="KW-0175">Coiled coil</keyword>
<dbReference type="AlphaFoldDB" id="A0A2T7NPN7"/>
<sequence length="325" mass="36948">MPKQKLVVTPSGLEAAKDFVTSVRQHVESYTTQGCPQDDLEAAVLERASNTASTLVAGVQEHQEEIYDPRQTLVYIFSAFSVCSRSLKVVVEHGHPGYNLSDIGRKCLLLLQQLQIYCVVKGSLEDPNTEAQNLIWLARLLVNLAFWVERTRPHVSYFIVSEVNARSIIPNIVIPEMRQLHSAALVVVISSWLRMGHSEHNKEFHRLITRGVKVEDLPKQYVARYNTVYAKLLSSCRQYTNALDRARDALSDSKDEEERKEIEQLVSQLESNISEIQDEDIESEIDEQWLTDTNIATSELSARQADDARHRHRPPPNTEGVRLFS</sequence>
<comment type="caution">
    <text evidence="3">The sequence shown here is derived from an EMBL/GenBank/DDBJ whole genome shotgun (WGS) entry which is preliminary data.</text>
</comment>
<evidence type="ECO:0000313" key="3">
    <source>
        <dbReference type="EMBL" id="PVD23131.1"/>
    </source>
</evidence>
<protein>
    <submittedName>
        <fullName evidence="3">Uncharacterized protein</fullName>
    </submittedName>
</protein>